<proteinExistence type="predicted"/>
<reference evidence="1" key="1">
    <citation type="submission" date="2014-11" db="EMBL/GenBank/DDBJ databases">
        <authorList>
            <person name="Amaro Gonzalez C."/>
        </authorList>
    </citation>
    <scope>NUCLEOTIDE SEQUENCE</scope>
</reference>
<protein>
    <submittedName>
        <fullName evidence="1">Uncharacterized protein</fullName>
    </submittedName>
</protein>
<evidence type="ECO:0000313" key="1">
    <source>
        <dbReference type="EMBL" id="JAH81639.1"/>
    </source>
</evidence>
<reference evidence="1" key="2">
    <citation type="journal article" date="2015" name="Fish Shellfish Immunol.">
        <title>Early steps in the European eel (Anguilla anguilla)-Vibrio vulnificus interaction in the gills: Role of the RtxA13 toxin.</title>
        <authorList>
            <person name="Callol A."/>
            <person name="Pajuelo D."/>
            <person name="Ebbesson L."/>
            <person name="Teles M."/>
            <person name="MacKenzie S."/>
            <person name="Amaro C."/>
        </authorList>
    </citation>
    <scope>NUCLEOTIDE SEQUENCE</scope>
</reference>
<name>A0A0E9VTZ5_ANGAN</name>
<organism evidence="1">
    <name type="scientific">Anguilla anguilla</name>
    <name type="common">European freshwater eel</name>
    <name type="synonym">Muraena anguilla</name>
    <dbReference type="NCBI Taxonomy" id="7936"/>
    <lineage>
        <taxon>Eukaryota</taxon>
        <taxon>Metazoa</taxon>
        <taxon>Chordata</taxon>
        <taxon>Craniata</taxon>
        <taxon>Vertebrata</taxon>
        <taxon>Euteleostomi</taxon>
        <taxon>Actinopterygii</taxon>
        <taxon>Neopterygii</taxon>
        <taxon>Teleostei</taxon>
        <taxon>Anguilliformes</taxon>
        <taxon>Anguillidae</taxon>
        <taxon>Anguilla</taxon>
    </lineage>
</organism>
<dbReference type="AlphaFoldDB" id="A0A0E9VTZ5"/>
<accession>A0A0E9VTZ5</accession>
<sequence length="38" mass="4534">MFLKTFVLLISKSFNIEHFCCFFPFYAFLCKLPACLCF</sequence>
<dbReference type="EMBL" id="GBXM01026938">
    <property type="protein sequence ID" value="JAH81639.1"/>
    <property type="molecule type" value="Transcribed_RNA"/>
</dbReference>